<evidence type="ECO:0000313" key="1">
    <source>
        <dbReference type="EMBL" id="KKM73291.1"/>
    </source>
</evidence>
<reference evidence="1" key="1">
    <citation type="journal article" date="2015" name="Nature">
        <title>Complex archaea that bridge the gap between prokaryotes and eukaryotes.</title>
        <authorList>
            <person name="Spang A."/>
            <person name="Saw J.H."/>
            <person name="Jorgensen S.L."/>
            <person name="Zaremba-Niedzwiedzka K."/>
            <person name="Martijn J."/>
            <person name="Lind A.E."/>
            <person name="van Eijk R."/>
            <person name="Schleper C."/>
            <person name="Guy L."/>
            <person name="Ettema T.J."/>
        </authorList>
    </citation>
    <scope>NUCLEOTIDE SEQUENCE</scope>
</reference>
<accession>A0A0F9KF32</accession>
<comment type="caution">
    <text evidence="1">The sequence shown here is derived from an EMBL/GenBank/DDBJ whole genome shotgun (WGS) entry which is preliminary data.</text>
</comment>
<gene>
    <name evidence="1" type="ORF">LCGC14_1411940</name>
</gene>
<dbReference type="AlphaFoldDB" id="A0A0F9KF32"/>
<protein>
    <submittedName>
        <fullName evidence="1">Uncharacterized protein</fullName>
    </submittedName>
</protein>
<organism evidence="1">
    <name type="scientific">marine sediment metagenome</name>
    <dbReference type="NCBI Taxonomy" id="412755"/>
    <lineage>
        <taxon>unclassified sequences</taxon>
        <taxon>metagenomes</taxon>
        <taxon>ecological metagenomes</taxon>
    </lineage>
</organism>
<sequence length="46" mass="4859">MALSASESKDLKTLAEAAKDIALTLRIIKDLLLLKKAGNGSKDTDS</sequence>
<name>A0A0F9KF32_9ZZZZ</name>
<dbReference type="EMBL" id="LAZR01009324">
    <property type="protein sequence ID" value="KKM73291.1"/>
    <property type="molecule type" value="Genomic_DNA"/>
</dbReference>
<proteinExistence type="predicted"/>